<dbReference type="GO" id="GO:0052621">
    <property type="term" value="F:diguanylate cyclase activity"/>
    <property type="evidence" value="ECO:0007669"/>
    <property type="project" value="TreeGrafter"/>
</dbReference>
<keyword evidence="1" id="KW-1133">Transmembrane helix</keyword>
<dbReference type="SUPFAM" id="SSF55073">
    <property type="entry name" value="Nucleotide cyclase"/>
    <property type="match status" value="1"/>
</dbReference>
<dbReference type="Gene3D" id="3.30.70.270">
    <property type="match status" value="1"/>
</dbReference>
<feature type="transmembrane region" description="Helical" evidence="1">
    <location>
        <begin position="283"/>
        <end position="307"/>
    </location>
</feature>
<evidence type="ECO:0000313" key="4">
    <source>
        <dbReference type="Proteomes" id="UP000000271"/>
    </source>
</evidence>
<protein>
    <submittedName>
        <fullName evidence="3">Diguanylate cyclase</fullName>
    </submittedName>
</protein>
<keyword evidence="1" id="KW-0812">Transmembrane</keyword>
<dbReference type="HOGENOM" id="CLU_034082_0_0_9"/>
<organism evidence="3 4">
    <name type="scientific">Bacillus selenitireducens (strain ATCC 700615 / DSM 15326 / MLS10)</name>
    <dbReference type="NCBI Taxonomy" id="439292"/>
    <lineage>
        <taxon>Bacteria</taxon>
        <taxon>Bacillati</taxon>
        <taxon>Bacillota</taxon>
        <taxon>Bacilli</taxon>
        <taxon>Bacillales</taxon>
        <taxon>Bacillaceae</taxon>
        <taxon>Salisediminibacterium</taxon>
    </lineage>
</organism>
<dbReference type="PANTHER" id="PTHR45138">
    <property type="entry name" value="REGULATORY COMPONENTS OF SENSORY TRANSDUCTION SYSTEM"/>
    <property type="match status" value="1"/>
</dbReference>
<evidence type="ECO:0000313" key="3">
    <source>
        <dbReference type="EMBL" id="ADH98668.1"/>
    </source>
</evidence>
<dbReference type="InterPro" id="IPR043128">
    <property type="entry name" value="Rev_trsase/Diguanyl_cyclase"/>
</dbReference>
<dbReference type="AlphaFoldDB" id="D6Y164"/>
<feature type="transmembrane region" description="Helical" evidence="1">
    <location>
        <begin position="221"/>
        <end position="238"/>
    </location>
</feature>
<feature type="transmembrane region" description="Helical" evidence="1">
    <location>
        <begin position="194"/>
        <end position="214"/>
    </location>
</feature>
<keyword evidence="1" id="KW-0472">Membrane</keyword>
<name>D6Y164_BACIE</name>
<reference evidence="3" key="1">
    <citation type="submission" date="2009-10" db="EMBL/GenBank/DDBJ databases">
        <title>Complete sequence of Bacillus selenitireducens MLS10.</title>
        <authorList>
            <consortium name="US DOE Joint Genome Institute"/>
            <person name="Lucas S."/>
            <person name="Copeland A."/>
            <person name="Lapidus A."/>
            <person name="Glavina del Rio T."/>
            <person name="Dalin E."/>
            <person name="Tice H."/>
            <person name="Bruce D."/>
            <person name="Goodwin L."/>
            <person name="Pitluck S."/>
            <person name="Sims D."/>
            <person name="Brettin T."/>
            <person name="Detter J.C."/>
            <person name="Han C."/>
            <person name="Larimer F."/>
            <person name="Land M."/>
            <person name="Hauser L."/>
            <person name="Kyrpides N."/>
            <person name="Ovchinnikova G."/>
            <person name="Stolz J."/>
        </authorList>
    </citation>
    <scope>NUCLEOTIDE SEQUENCE [LARGE SCALE GENOMIC DNA]</scope>
    <source>
        <strain evidence="3">MLS10</strain>
    </source>
</reference>
<dbReference type="STRING" id="439292.Bsel_1152"/>
<dbReference type="Pfam" id="PF00990">
    <property type="entry name" value="GGDEF"/>
    <property type="match status" value="1"/>
</dbReference>
<accession>D6Y164</accession>
<dbReference type="InterPro" id="IPR050469">
    <property type="entry name" value="Diguanylate_Cyclase"/>
</dbReference>
<sequence>MPAGTVYAANSYEQDAIRVKPIGRGTSIIFLTAAVLFAALSVFLYSNELHIELQEASPFDENWTAIIDGEAEAVNEIPGQIDTPAGEPLIIEKNLPESFTREQAVMFRSSLQYASVYLDDRLIHQSLDETASGLRLPPASHWFIVDIPADASGQTLRLELTSPYEDMSGRINHAYAGDRAGLQAQLFHDYMVDLLFALIIIGTGFAMLGSYVFLRSIRPYEMLYLGMMVLTSGFWFLAESRMIQFFTGNQFLIGGLAYVALAFIPIPLLMYVKHVILTDERKWLNAVTAFLFSWFVFIIVLQLSGIADFFETLTVTFLLSFISYTLVIGLMIFESLKYRNQDAKRFLAGIGLLLFFALIEVLSFLLYDPVFTSDILRIGFGLFLLLMAANALTSLIKRLKTLQESAIYEQLAYTDPLTQGYNRMAFERDVQSLLSDSESANGHWLLYVDINDMKAINDEYGHKSGDEAIRIIFRLMTDIIGNKGHGYRIGGDEFAAILAIPSEEEIERLIESLISAVKEADKELPYHLSAAVGRAYVHLGETTNLSDLLHEADKNMYAEKLKTKGQKL</sequence>
<dbReference type="CDD" id="cd01949">
    <property type="entry name" value="GGDEF"/>
    <property type="match status" value="1"/>
</dbReference>
<feature type="transmembrane region" description="Helical" evidence="1">
    <location>
        <begin position="345"/>
        <end position="366"/>
    </location>
</feature>
<keyword evidence="4" id="KW-1185">Reference proteome</keyword>
<proteinExistence type="predicted"/>
<feature type="domain" description="GGDEF" evidence="2">
    <location>
        <begin position="441"/>
        <end position="568"/>
    </location>
</feature>
<dbReference type="InterPro" id="IPR029787">
    <property type="entry name" value="Nucleotide_cyclase"/>
</dbReference>
<feature type="transmembrane region" description="Helical" evidence="1">
    <location>
        <begin position="313"/>
        <end position="333"/>
    </location>
</feature>
<dbReference type="InterPro" id="IPR000160">
    <property type="entry name" value="GGDEF_dom"/>
</dbReference>
<dbReference type="KEGG" id="bse:Bsel_1152"/>
<feature type="transmembrane region" description="Helical" evidence="1">
    <location>
        <begin position="250"/>
        <end position="271"/>
    </location>
</feature>
<dbReference type="eggNOG" id="COG2199">
    <property type="taxonomic scope" value="Bacteria"/>
</dbReference>
<gene>
    <name evidence="3" type="ordered locus">Bsel_1152</name>
</gene>
<dbReference type="NCBIfam" id="TIGR00254">
    <property type="entry name" value="GGDEF"/>
    <property type="match status" value="1"/>
</dbReference>
<evidence type="ECO:0000259" key="2">
    <source>
        <dbReference type="PROSITE" id="PS50887"/>
    </source>
</evidence>
<dbReference type="SMART" id="SM00267">
    <property type="entry name" value="GGDEF"/>
    <property type="match status" value="1"/>
</dbReference>
<feature type="transmembrane region" description="Helical" evidence="1">
    <location>
        <begin position="378"/>
        <end position="396"/>
    </location>
</feature>
<dbReference type="Proteomes" id="UP000000271">
    <property type="component" value="Chromosome"/>
</dbReference>
<dbReference type="PROSITE" id="PS50887">
    <property type="entry name" value="GGDEF"/>
    <property type="match status" value="1"/>
</dbReference>
<dbReference type="EMBL" id="CP001791">
    <property type="protein sequence ID" value="ADH98668.1"/>
    <property type="molecule type" value="Genomic_DNA"/>
</dbReference>
<dbReference type="PANTHER" id="PTHR45138:SF9">
    <property type="entry name" value="DIGUANYLATE CYCLASE DGCM-RELATED"/>
    <property type="match status" value="1"/>
</dbReference>
<evidence type="ECO:0000256" key="1">
    <source>
        <dbReference type="SAM" id="Phobius"/>
    </source>
</evidence>
<feature type="transmembrane region" description="Helical" evidence="1">
    <location>
        <begin position="28"/>
        <end position="46"/>
    </location>
</feature>